<keyword evidence="1" id="KW-0812">Transmembrane</keyword>
<dbReference type="GeneID" id="24892209"/>
<feature type="transmembrane region" description="Helical" evidence="1">
    <location>
        <begin position="12"/>
        <end position="30"/>
    </location>
</feature>
<dbReference type="EMBL" id="CP009149">
    <property type="protein sequence ID" value="AIJ06417.1"/>
    <property type="molecule type" value="Genomic_DNA"/>
</dbReference>
<keyword evidence="3" id="KW-1185">Reference proteome</keyword>
<feature type="transmembrane region" description="Helical" evidence="1">
    <location>
        <begin position="207"/>
        <end position="232"/>
    </location>
</feature>
<evidence type="ECO:0000313" key="3">
    <source>
        <dbReference type="Proteomes" id="UP000028781"/>
    </source>
</evidence>
<dbReference type="AlphaFoldDB" id="A0A076LHK2"/>
<name>A0A076LHK2_9EURY</name>
<feature type="transmembrane region" description="Helical" evidence="1">
    <location>
        <begin position="95"/>
        <end position="114"/>
    </location>
</feature>
<feature type="transmembrane region" description="Helical" evidence="1">
    <location>
        <begin position="134"/>
        <end position="159"/>
    </location>
</feature>
<accession>A0A076LHK2</accession>
<reference evidence="2 3" key="1">
    <citation type="journal article" date="2015" name="Int. J. Syst. Evol. Microbiol.">
        <title>M ethanocaldococcus bathoardescens sp. nov., a hyperthermophilic methanogen isolated from a volcanically active deep-sea hydrothermal vent.</title>
        <authorList>
            <person name="Stewart L.C."/>
            <person name="Jung J.H."/>
            <person name="Kim Y.T."/>
            <person name="Kwon S.W."/>
            <person name="Park C.S."/>
            <person name="Holden J.F."/>
        </authorList>
    </citation>
    <scope>NUCLEOTIDE SEQUENCE [LARGE SCALE GENOMIC DNA]</scope>
    <source>
        <strain evidence="2 3">JH146</strain>
    </source>
</reference>
<dbReference type="OrthoDB" id="385640at2157"/>
<dbReference type="RefSeq" id="WP_048202490.1">
    <property type="nucleotide sequence ID" value="NZ_CP009149.1"/>
</dbReference>
<dbReference type="HOGENOM" id="CLU_408061_0_0_2"/>
<dbReference type="Proteomes" id="UP000028781">
    <property type="component" value="Chromosome"/>
</dbReference>
<keyword evidence="1" id="KW-1133">Transmembrane helix</keyword>
<keyword evidence="1" id="KW-0472">Membrane</keyword>
<protein>
    <submittedName>
        <fullName evidence="2">Uncharacterized protein</fullName>
    </submittedName>
</protein>
<feature type="transmembrane region" description="Helical" evidence="1">
    <location>
        <begin position="180"/>
        <end position="201"/>
    </location>
</feature>
<sequence>MEENNLKWWEYFIIGLVSILIIEGILKILTTFGIGYGVLLSIMLFLFVVLLIQVEKIVSLFLGKVVDNEEFSGKIKEYGLIKQLINIWNNKIKRYSYYLVLVFIFTPYVCMGETKVIDYLLGFIATYINLNNVVSYLNTIATVVGAVSAIVITITAIVIQHVSAERGYVLMELFFREKIFWEYLILNIATIILSVMCIIFLPIDNSFITTSILSILTIMMILCFLTLFPYLLRAIDYLKPDKCIELVLYKNSNKMSDERIYTAYKIIKKFIELKEMGAVIEGINGLNNSFIKLYNKYKNEPNANKFFESNLYSIIGFIDTYINALEKYDILKEPYWHRVLETSIDTLCKIAEIKIKDGKDIHWEIETIIMIYVKFMSINVDDSGIKGFKIVFTKKIIESIGELFKYSMSLDVSYRRAFNTISSEIISEYKRSKDGVYLWLLEELLEKIYNPDGEYKTVKNAIKDNSYQFILSDINNLKEKIEKLDNKCSYTAIGENSEDIKFTIHRPEINQINDKIYDIYKVMLEESFDLGRYDIFHYVIDNLRQTNKRYLLDIANKFYIPINTTEKNSHGVKIYTTFKTSDDGEKIKNMLYLAYFDGDTLKYKLLMDVLKFKDQNDLIYITNDLKKYPIEEIKKAKEELEKDLSKYVKEDEIERVRENLNKIFESLSKINKS</sequence>
<proteinExistence type="predicted"/>
<gene>
    <name evidence="2" type="ORF">JH146_1575</name>
</gene>
<evidence type="ECO:0000313" key="2">
    <source>
        <dbReference type="EMBL" id="AIJ06417.1"/>
    </source>
</evidence>
<evidence type="ECO:0000256" key="1">
    <source>
        <dbReference type="SAM" id="Phobius"/>
    </source>
</evidence>
<organism evidence="2 3">
    <name type="scientific">Methanocaldococcus bathoardescens</name>
    <dbReference type="NCBI Taxonomy" id="1301915"/>
    <lineage>
        <taxon>Archaea</taxon>
        <taxon>Methanobacteriati</taxon>
        <taxon>Methanobacteriota</taxon>
        <taxon>Methanomada group</taxon>
        <taxon>Methanococci</taxon>
        <taxon>Methanococcales</taxon>
        <taxon>Methanocaldococcaceae</taxon>
        <taxon>Methanocaldococcus</taxon>
    </lineage>
</organism>
<dbReference type="KEGG" id="mjh:JH146_1575"/>
<feature type="transmembrane region" description="Helical" evidence="1">
    <location>
        <begin position="36"/>
        <end position="54"/>
    </location>
</feature>
<dbReference type="STRING" id="1301915.JH146_1575"/>